<dbReference type="PANTHER" id="PTHR46050">
    <property type="entry name" value="TPR REPEAT-CONTAINING THIOREDOXIN"/>
    <property type="match status" value="1"/>
</dbReference>
<dbReference type="SUPFAM" id="SSF48452">
    <property type="entry name" value="TPR-like"/>
    <property type="match status" value="1"/>
</dbReference>
<name>A0A835R6X6_VANPL</name>
<dbReference type="InterPro" id="IPR011990">
    <property type="entry name" value="TPR-like_helical_dom_sf"/>
</dbReference>
<reference evidence="2 3" key="1">
    <citation type="journal article" date="2020" name="Nat. Food">
        <title>A phased Vanilla planifolia genome enables genetic improvement of flavour and production.</title>
        <authorList>
            <person name="Hasing T."/>
            <person name="Tang H."/>
            <person name="Brym M."/>
            <person name="Khazi F."/>
            <person name="Huang T."/>
            <person name="Chambers A.H."/>
        </authorList>
    </citation>
    <scope>NUCLEOTIDE SEQUENCE [LARGE SCALE GENOMIC DNA]</scope>
    <source>
        <tissue evidence="2">Leaf</tissue>
    </source>
</reference>
<evidence type="ECO:0000313" key="2">
    <source>
        <dbReference type="EMBL" id="KAG0482580.1"/>
    </source>
</evidence>
<dbReference type="Gene3D" id="1.25.40.10">
    <property type="entry name" value="Tetratricopeptide repeat domain"/>
    <property type="match status" value="1"/>
</dbReference>
<comment type="caution">
    <text evidence="2">The sequence shown here is derived from an EMBL/GenBank/DDBJ whole genome shotgun (WGS) entry which is preliminary data.</text>
</comment>
<evidence type="ECO:0000313" key="3">
    <source>
        <dbReference type="Proteomes" id="UP000639772"/>
    </source>
</evidence>
<proteinExistence type="predicted"/>
<evidence type="ECO:0000256" key="1">
    <source>
        <dbReference type="SAM" id="MobiDB-lite"/>
    </source>
</evidence>
<dbReference type="GO" id="GO:0005737">
    <property type="term" value="C:cytoplasm"/>
    <property type="evidence" value="ECO:0007669"/>
    <property type="project" value="TreeGrafter"/>
</dbReference>
<organism evidence="2 3">
    <name type="scientific">Vanilla planifolia</name>
    <name type="common">Vanilla</name>
    <dbReference type="NCBI Taxonomy" id="51239"/>
    <lineage>
        <taxon>Eukaryota</taxon>
        <taxon>Viridiplantae</taxon>
        <taxon>Streptophyta</taxon>
        <taxon>Embryophyta</taxon>
        <taxon>Tracheophyta</taxon>
        <taxon>Spermatophyta</taxon>
        <taxon>Magnoliopsida</taxon>
        <taxon>Liliopsida</taxon>
        <taxon>Asparagales</taxon>
        <taxon>Orchidaceae</taxon>
        <taxon>Vanilloideae</taxon>
        <taxon>Vanilleae</taxon>
        <taxon>Vanilla</taxon>
    </lineage>
</organism>
<dbReference type="Proteomes" id="UP000639772">
    <property type="component" value="Unassembled WGS sequence"/>
</dbReference>
<dbReference type="OrthoDB" id="420195at2759"/>
<protein>
    <submittedName>
        <fullName evidence="2">Uncharacterized protein</fullName>
    </submittedName>
</protein>
<sequence length="440" mass="50003">MCRALSKRLDPEELKGINEDYKKEGMRRLWRLRQGYIDRSEGFFTGATRRGPSSPGPTPRRRARSARAVVDPCYSRAHTGLPISISGNPCFLLWHFEIRFAGAKRRRQRSEGGKRTGHGRWRLPRAGIRGGSAASNEEALEVVRRSENRDGWRWTCRFARSDLVTSILGHEMPVRHGEIMTVMSKANNMGLWWHSSLKPTLTKFFVTHNGIPAFSTSTVDVAAGRFECCFRSPIGCTPLIPAVENICYCPKGLGCRHQLQQWVMILKPPGFEEATLAYRRSQPRSPECNPTIQQSCMPFQLGQLEKAIEDCNAALNLRPKYNKALLRRADCNSRALQEAKAHLIKQKDEGIVNMKEQASRTKSEGLCSVPTFKLYRNDFNVKDFAGSNTAVFNSIFVYIEFKNIRYLFDWSHFRKDSPSSPEGMGADISEANNEYTSIWK</sequence>
<feature type="region of interest" description="Disordered" evidence="1">
    <location>
        <begin position="43"/>
        <end position="65"/>
    </location>
</feature>
<dbReference type="InterPro" id="IPR044534">
    <property type="entry name" value="TTL1-4"/>
</dbReference>
<accession>A0A835R6X6</accession>
<dbReference type="EMBL" id="JADCNM010000005">
    <property type="protein sequence ID" value="KAG0482580.1"/>
    <property type="molecule type" value="Genomic_DNA"/>
</dbReference>
<gene>
    <name evidence="2" type="ORF">HPP92_010664</name>
</gene>
<dbReference type="PANTHER" id="PTHR46050:SF18">
    <property type="entry name" value="TETRATRICOPEPTIDE REPEAT (TPR)-LIKE SUPERFAMILY PROTEIN"/>
    <property type="match status" value="1"/>
</dbReference>
<dbReference type="AlphaFoldDB" id="A0A835R6X6"/>
<feature type="region of interest" description="Disordered" evidence="1">
    <location>
        <begin position="105"/>
        <end position="129"/>
    </location>
</feature>